<evidence type="ECO:0000313" key="2">
    <source>
        <dbReference type="Proteomes" id="UP000533641"/>
    </source>
</evidence>
<organism evidence="1 2">
    <name type="scientific">Rhizobium mongolense</name>
    <dbReference type="NCBI Taxonomy" id="57676"/>
    <lineage>
        <taxon>Bacteria</taxon>
        <taxon>Pseudomonadati</taxon>
        <taxon>Pseudomonadota</taxon>
        <taxon>Alphaproteobacteria</taxon>
        <taxon>Hyphomicrobiales</taxon>
        <taxon>Rhizobiaceae</taxon>
        <taxon>Rhizobium/Agrobacterium group</taxon>
        <taxon>Rhizobium</taxon>
    </lineage>
</organism>
<gene>
    <name evidence="1" type="ORF">GGE12_004842</name>
</gene>
<sequence length="96" mass="10249">MTAFLPTVEHLASLPSVSAKADWLFRCPDGIYARSHSEIADVLITCGFPAGIAYADVRLMAVSAVRTFEGRLPIETEVALVIAALDMRVAAATRGD</sequence>
<dbReference type="RefSeq" id="WP_183927677.1">
    <property type="nucleotide sequence ID" value="NZ_JACIGM010000011.1"/>
</dbReference>
<name>A0A7W6RQZ1_9HYPH</name>
<comment type="caution">
    <text evidence="1">The sequence shown here is derived from an EMBL/GenBank/DDBJ whole genome shotgun (WGS) entry which is preliminary data.</text>
</comment>
<evidence type="ECO:0000313" key="1">
    <source>
        <dbReference type="EMBL" id="MBB4277044.1"/>
    </source>
</evidence>
<accession>A0A7W6RQZ1</accession>
<proteinExistence type="predicted"/>
<dbReference type="EMBL" id="JACIGM010000011">
    <property type="protein sequence ID" value="MBB4277044.1"/>
    <property type="molecule type" value="Genomic_DNA"/>
</dbReference>
<dbReference type="Proteomes" id="UP000533641">
    <property type="component" value="Unassembled WGS sequence"/>
</dbReference>
<dbReference type="AlphaFoldDB" id="A0A7W6RQZ1"/>
<protein>
    <submittedName>
        <fullName evidence="1">Uncharacterized protein</fullName>
    </submittedName>
</protein>
<reference evidence="1 2" key="1">
    <citation type="submission" date="2020-08" db="EMBL/GenBank/DDBJ databases">
        <title>Genomic Encyclopedia of Type Strains, Phase IV (KMG-V): Genome sequencing to study the core and pangenomes of soil and plant-associated prokaryotes.</title>
        <authorList>
            <person name="Whitman W."/>
        </authorList>
    </citation>
    <scope>NUCLEOTIDE SEQUENCE [LARGE SCALE GENOMIC DNA]</scope>
    <source>
        <strain evidence="1 2">SEMIA 402</strain>
    </source>
</reference>